<dbReference type="Pfam" id="PF02366">
    <property type="entry name" value="PMT"/>
    <property type="match status" value="1"/>
</dbReference>
<dbReference type="InterPro" id="IPR003342">
    <property type="entry name" value="ArnT-like_N"/>
</dbReference>
<dbReference type="GO" id="GO:0004169">
    <property type="term" value="F:dolichyl-phosphate-mannose-protein mannosyltransferase activity"/>
    <property type="evidence" value="ECO:0007669"/>
    <property type="project" value="TreeGrafter"/>
</dbReference>
<reference evidence="11 12" key="1">
    <citation type="submission" date="2018-05" db="EMBL/GenBank/DDBJ databases">
        <title>Genome sequencing and assembly of the regulated plant pathogen Lachnellula willkommii and related sister species for the development of diagnostic species identification markers.</title>
        <authorList>
            <person name="Giroux E."/>
            <person name="Bilodeau G."/>
        </authorList>
    </citation>
    <scope>NUCLEOTIDE SEQUENCE [LARGE SCALE GENOMIC DNA]</scope>
    <source>
        <strain evidence="11 12">CBS 197.66</strain>
    </source>
</reference>
<evidence type="ECO:0000313" key="12">
    <source>
        <dbReference type="Proteomes" id="UP000462212"/>
    </source>
</evidence>
<keyword evidence="6 9" id="KW-0812">Transmembrane</keyword>
<dbReference type="AlphaFoldDB" id="A0A8H8RZU8"/>
<protein>
    <submittedName>
        <fullName evidence="11">Dolichyl-phosphate-mannose--protein mannosyltransferase</fullName>
    </submittedName>
</protein>
<dbReference type="GO" id="GO:0005783">
    <property type="term" value="C:endoplasmic reticulum"/>
    <property type="evidence" value="ECO:0007669"/>
    <property type="project" value="TreeGrafter"/>
</dbReference>
<evidence type="ECO:0000256" key="9">
    <source>
        <dbReference type="SAM" id="Phobius"/>
    </source>
</evidence>
<keyword evidence="5 11" id="KW-0808">Transferase</keyword>
<keyword evidence="4 11" id="KW-0328">Glycosyltransferase</keyword>
<comment type="subcellular location">
    <subcellularLocation>
        <location evidence="1">Endomembrane system</location>
        <topology evidence="1">Multi-pass membrane protein</topology>
    </subcellularLocation>
</comment>
<gene>
    <name evidence="11" type="primary">PMT4_0</name>
    <name evidence="11" type="ORF">LSUB1_G001528</name>
</gene>
<name>A0A8H8RZU8_9HELO</name>
<comment type="similarity">
    <text evidence="3">Belongs to the glycosyltransferase 39 family.</text>
</comment>
<dbReference type="OrthoDB" id="292747at2759"/>
<feature type="transmembrane region" description="Helical" evidence="9">
    <location>
        <begin position="53"/>
        <end position="72"/>
    </location>
</feature>
<organism evidence="11 12">
    <name type="scientific">Lachnellula subtilissima</name>
    <dbReference type="NCBI Taxonomy" id="602034"/>
    <lineage>
        <taxon>Eukaryota</taxon>
        <taxon>Fungi</taxon>
        <taxon>Dikarya</taxon>
        <taxon>Ascomycota</taxon>
        <taxon>Pezizomycotina</taxon>
        <taxon>Leotiomycetes</taxon>
        <taxon>Helotiales</taxon>
        <taxon>Lachnaceae</taxon>
        <taxon>Lachnellula</taxon>
    </lineage>
</organism>
<dbReference type="Proteomes" id="UP000462212">
    <property type="component" value="Unassembled WGS sequence"/>
</dbReference>
<proteinExistence type="inferred from homology"/>
<evidence type="ECO:0000256" key="5">
    <source>
        <dbReference type="ARBA" id="ARBA00022679"/>
    </source>
</evidence>
<evidence type="ECO:0000256" key="2">
    <source>
        <dbReference type="ARBA" id="ARBA00004922"/>
    </source>
</evidence>
<evidence type="ECO:0000256" key="7">
    <source>
        <dbReference type="ARBA" id="ARBA00022989"/>
    </source>
</evidence>
<evidence type="ECO:0000256" key="6">
    <source>
        <dbReference type="ARBA" id="ARBA00022692"/>
    </source>
</evidence>
<dbReference type="UniPathway" id="UPA00378"/>
<evidence type="ECO:0000256" key="8">
    <source>
        <dbReference type="ARBA" id="ARBA00023136"/>
    </source>
</evidence>
<evidence type="ECO:0000313" key="11">
    <source>
        <dbReference type="EMBL" id="TVY42782.1"/>
    </source>
</evidence>
<keyword evidence="8 9" id="KW-0472">Membrane</keyword>
<sequence>MSQVGSAKKRKDANIPIKAKDASATGIAAPRDADLDALVRANKSKKGAVEWDYRIAISIITVLAFITRFWGISHPNEVVFDEVHFGKFASYYLERTYFSMSILLSENYFSP</sequence>
<evidence type="ECO:0000256" key="3">
    <source>
        <dbReference type="ARBA" id="ARBA00007222"/>
    </source>
</evidence>
<evidence type="ECO:0000259" key="10">
    <source>
        <dbReference type="Pfam" id="PF02366"/>
    </source>
</evidence>
<feature type="domain" description="ArnT-like N-terminal" evidence="10">
    <location>
        <begin position="59"/>
        <end position="98"/>
    </location>
</feature>
<dbReference type="GO" id="GO:0016020">
    <property type="term" value="C:membrane"/>
    <property type="evidence" value="ECO:0007669"/>
    <property type="project" value="InterPro"/>
</dbReference>
<dbReference type="PANTHER" id="PTHR10050">
    <property type="entry name" value="DOLICHYL-PHOSPHATE-MANNOSE--PROTEIN MANNOSYLTRANSFERASE"/>
    <property type="match status" value="1"/>
</dbReference>
<dbReference type="EMBL" id="QGMJ01000085">
    <property type="protein sequence ID" value="TVY42782.1"/>
    <property type="molecule type" value="Genomic_DNA"/>
</dbReference>
<evidence type="ECO:0000256" key="4">
    <source>
        <dbReference type="ARBA" id="ARBA00022676"/>
    </source>
</evidence>
<keyword evidence="7 9" id="KW-1133">Transmembrane helix</keyword>
<keyword evidence="12" id="KW-1185">Reference proteome</keyword>
<evidence type="ECO:0000256" key="1">
    <source>
        <dbReference type="ARBA" id="ARBA00004127"/>
    </source>
</evidence>
<comment type="caution">
    <text evidence="11">The sequence shown here is derived from an EMBL/GenBank/DDBJ whole genome shotgun (WGS) entry which is preliminary data.</text>
</comment>
<dbReference type="PANTHER" id="PTHR10050:SF51">
    <property type="entry name" value="PROTEIN O-MANNOSYL-TRANSFERASE 1"/>
    <property type="match status" value="1"/>
</dbReference>
<dbReference type="InterPro" id="IPR027005">
    <property type="entry name" value="PMT-like"/>
</dbReference>
<comment type="pathway">
    <text evidence="2">Protein modification; protein glycosylation.</text>
</comment>
<accession>A0A8H8RZU8</accession>